<dbReference type="EMBL" id="MGFR01000002">
    <property type="protein sequence ID" value="OGM09976.1"/>
    <property type="molecule type" value="Genomic_DNA"/>
</dbReference>
<dbReference type="STRING" id="1802479.A2Y68_00940"/>
<name>A0A1F7X4I5_9BACT</name>
<evidence type="ECO:0000313" key="3">
    <source>
        <dbReference type="Proteomes" id="UP000176778"/>
    </source>
</evidence>
<feature type="region of interest" description="Disordered" evidence="1">
    <location>
        <begin position="103"/>
        <end position="148"/>
    </location>
</feature>
<evidence type="ECO:0000256" key="1">
    <source>
        <dbReference type="SAM" id="MobiDB-lite"/>
    </source>
</evidence>
<protein>
    <submittedName>
        <fullName evidence="2">Uncharacterized protein</fullName>
    </submittedName>
</protein>
<organism evidence="2 3">
    <name type="scientific">Candidatus Woesebacteria bacterium RBG_13_46_13</name>
    <dbReference type="NCBI Taxonomy" id="1802479"/>
    <lineage>
        <taxon>Bacteria</taxon>
        <taxon>Candidatus Woeseibacteriota</taxon>
    </lineage>
</organism>
<reference evidence="2 3" key="1">
    <citation type="journal article" date="2016" name="Nat. Commun.">
        <title>Thousands of microbial genomes shed light on interconnected biogeochemical processes in an aquifer system.</title>
        <authorList>
            <person name="Anantharaman K."/>
            <person name="Brown C.T."/>
            <person name="Hug L.A."/>
            <person name="Sharon I."/>
            <person name="Castelle C.J."/>
            <person name="Probst A.J."/>
            <person name="Thomas B.C."/>
            <person name="Singh A."/>
            <person name="Wilkins M.J."/>
            <person name="Karaoz U."/>
            <person name="Brodie E.L."/>
            <person name="Williams K.H."/>
            <person name="Hubbard S.S."/>
            <person name="Banfield J.F."/>
        </authorList>
    </citation>
    <scope>NUCLEOTIDE SEQUENCE [LARGE SCALE GENOMIC DNA]</scope>
</reference>
<dbReference type="AlphaFoldDB" id="A0A1F7X4I5"/>
<gene>
    <name evidence="2" type="ORF">A2Y68_00940</name>
</gene>
<feature type="compositionally biased region" description="Basic and acidic residues" evidence="1">
    <location>
        <begin position="132"/>
        <end position="142"/>
    </location>
</feature>
<feature type="region of interest" description="Disordered" evidence="1">
    <location>
        <begin position="33"/>
        <end position="60"/>
    </location>
</feature>
<dbReference type="Proteomes" id="UP000176778">
    <property type="component" value="Unassembled WGS sequence"/>
</dbReference>
<evidence type="ECO:0000313" key="2">
    <source>
        <dbReference type="EMBL" id="OGM09976.1"/>
    </source>
</evidence>
<accession>A0A1F7X4I5</accession>
<sequence length="148" mass="16160">MAGIVADSAKSAKSLAQQVARQMAREPLEVLKEAGQQVAGTEERPSQETAAPKEAGFLPEEKARIESQGARALAALEEELKDIRIEKGRKELIQKEEERAQVVAQENQKNEALPGIPAKPSRRFPGFGQKAQAEKQKTRIEKPLPPSG</sequence>
<proteinExistence type="predicted"/>
<comment type="caution">
    <text evidence="2">The sequence shown here is derived from an EMBL/GenBank/DDBJ whole genome shotgun (WGS) entry which is preliminary data.</text>
</comment>